<keyword evidence="8" id="KW-0969">Cilium</keyword>
<dbReference type="Pfam" id="PF13861">
    <property type="entry name" value="FLgD_tudor"/>
    <property type="match status" value="1"/>
</dbReference>
<dbReference type="OrthoDB" id="9785233at2"/>
<reference evidence="8 9" key="1">
    <citation type="submission" date="2018-01" db="EMBL/GenBank/DDBJ databases">
        <title>The draft genome sequence of Cohaesibacter sp. H1304.</title>
        <authorList>
            <person name="Wang N.-N."/>
            <person name="Du Z.-J."/>
        </authorList>
    </citation>
    <scope>NUCLEOTIDE SEQUENCE [LARGE SCALE GENOMIC DNA]</scope>
    <source>
        <strain evidence="8 9">H1304</strain>
    </source>
</reference>
<accession>A0A2N5XMA1</accession>
<keyword evidence="8" id="KW-0282">Flagellum</keyword>
<sequence length="226" mass="24019">MTTIGSITSQAVSAGTTDQADLIGNYETFLTLLTTQLQNQDPMEPMDSSQFTEQLVQYSAVEQQIKSNEQLENLASMMTSSNALGVLNFVGTTVTINGSQGYLSDFGSTNFAFSTSEKGTANITIRNEAGEIVSYQPDVSISSGEQSYKWDGTDGSGNRMGKGTYSIQIDAKDEDGNALSITSDTTGVVENVDLTSSEPMLLVNGQKVPTSQIKYVGTSSTTTTTS</sequence>
<protein>
    <recommendedName>
        <fullName evidence="2 5">Basal-body rod modification protein FlgD</fullName>
    </recommendedName>
</protein>
<evidence type="ECO:0000313" key="8">
    <source>
        <dbReference type="EMBL" id="PLW75615.1"/>
    </source>
</evidence>
<dbReference type="InterPro" id="IPR025965">
    <property type="entry name" value="FlgD/Vpr_Ig-like"/>
</dbReference>
<dbReference type="Pfam" id="PF13860">
    <property type="entry name" value="FlgD_ig"/>
    <property type="match status" value="1"/>
</dbReference>
<keyword evidence="3 5" id="KW-1005">Bacterial flagellum biogenesis</keyword>
<dbReference type="Pfam" id="PF03963">
    <property type="entry name" value="FlgD"/>
    <property type="match status" value="1"/>
</dbReference>
<evidence type="ECO:0000256" key="3">
    <source>
        <dbReference type="ARBA" id="ARBA00022795"/>
    </source>
</evidence>
<feature type="domain" description="FlgD/Vpr Ig-like" evidence="6">
    <location>
        <begin position="106"/>
        <end position="174"/>
    </location>
</feature>
<dbReference type="InterPro" id="IPR005648">
    <property type="entry name" value="FlgD"/>
</dbReference>
<keyword evidence="8" id="KW-0966">Cell projection</keyword>
<dbReference type="Gene3D" id="2.30.30.910">
    <property type="match status" value="1"/>
</dbReference>
<proteinExistence type="inferred from homology"/>
<dbReference type="RefSeq" id="WP_101535317.1">
    <property type="nucleotide sequence ID" value="NZ_JBFHIU010000045.1"/>
</dbReference>
<evidence type="ECO:0000313" key="9">
    <source>
        <dbReference type="Proteomes" id="UP000234881"/>
    </source>
</evidence>
<name>A0A2N5XMA1_9HYPH</name>
<comment type="similarity">
    <text evidence="1 5">Belongs to the FlgD family.</text>
</comment>
<dbReference type="GO" id="GO:0044781">
    <property type="term" value="P:bacterial-type flagellum organization"/>
    <property type="evidence" value="ECO:0007669"/>
    <property type="project" value="UniProtKB-UniRule"/>
</dbReference>
<gene>
    <name evidence="8" type="ORF">C0081_18355</name>
</gene>
<evidence type="ECO:0000256" key="1">
    <source>
        <dbReference type="ARBA" id="ARBA00010577"/>
    </source>
</evidence>
<dbReference type="Gene3D" id="2.60.40.4070">
    <property type="match status" value="1"/>
</dbReference>
<organism evidence="8 9">
    <name type="scientific">Cohaesibacter celericrescens</name>
    <dbReference type="NCBI Taxonomy" id="2067669"/>
    <lineage>
        <taxon>Bacteria</taxon>
        <taxon>Pseudomonadati</taxon>
        <taxon>Pseudomonadota</taxon>
        <taxon>Alphaproteobacteria</taxon>
        <taxon>Hyphomicrobiales</taxon>
        <taxon>Cohaesibacteraceae</taxon>
    </lineage>
</organism>
<comment type="caution">
    <text evidence="8">The sequence shown here is derived from an EMBL/GenBank/DDBJ whole genome shotgun (WGS) entry which is preliminary data.</text>
</comment>
<evidence type="ECO:0000256" key="2">
    <source>
        <dbReference type="ARBA" id="ARBA00016013"/>
    </source>
</evidence>
<evidence type="ECO:0000256" key="5">
    <source>
        <dbReference type="RuleBase" id="RU362076"/>
    </source>
</evidence>
<evidence type="ECO:0000259" key="7">
    <source>
        <dbReference type="Pfam" id="PF13861"/>
    </source>
</evidence>
<dbReference type="AlphaFoldDB" id="A0A2N5XMA1"/>
<dbReference type="Proteomes" id="UP000234881">
    <property type="component" value="Unassembled WGS sequence"/>
</dbReference>
<dbReference type="InterPro" id="IPR025963">
    <property type="entry name" value="FLgD_Tudor"/>
</dbReference>
<feature type="domain" description="FlgD Tudor-like" evidence="7">
    <location>
        <begin position="81"/>
        <end position="214"/>
    </location>
</feature>
<evidence type="ECO:0000256" key="4">
    <source>
        <dbReference type="ARBA" id="ARBA00024746"/>
    </source>
</evidence>
<dbReference type="EMBL" id="PKUQ01000047">
    <property type="protein sequence ID" value="PLW75615.1"/>
    <property type="molecule type" value="Genomic_DNA"/>
</dbReference>
<evidence type="ECO:0000259" key="6">
    <source>
        <dbReference type="Pfam" id="PF13860"/>
    </source>
</evidence>
<keyword evidence="9" id="KW-1185">Reference proteome</keyword>
<comment type="function">
    <text evidence="4 5">Required for flagellar hook formation. May act as a scaffolding protein.</text>
</comment>